<gene>
    <name evidence="1" type="ORF">IE53DRAFT_220748</name>
</gene>
<keyword evidence="2" id="KW-1185">Reference proteome</keyword>
<organism evidence="1 2">
    <name type="scientific">Violaceomyces palustris</name>
    <dbReference type="NCBI Taxonomy" id="1673888"/>
    <lineage>
        <taxon>Eukaryota</taxon>
        <taxon>Fungi</taxon>
        <taxon>Dikarya</taxon>
        <taxon>Basidiomycota</taxon>
        <taxon>Ustilaginomycotina</taxon>
        <taxon>Ustilaginomycetes</taxon>
        <taxon>Violaceomycetales</taxon>
        <taxon>Violaceomycetaceae</taxon>
        <taxon>Violaceomyces</taxon>
    </lineage>
</organism>
<dbReference type="Proteomes" id="UP000245626">
    <property type="component" value="Unassembled WGS sequence"/>
</dbReference>
<name>A0ACD0NQ84_9BASI</name>
<evidence type="ECO:0000313" key="2">
    <source>
        <dbReference type="Proteomes" id="UP000245626"/>
    </source>
</evidence>
<proteinExistence type="predicted"/>
<evidence type="ECO:0000313" key="1">
    <source>
        <dbReference type="EMBL" id="PWN47966.1"/>
    </source>
</evidence>
<sequence length="785" mass="87789">MIKWKSTSPNSRRSLSPRLESSSSSCSHQGTKVPEDPNLTEGSKRGASRGSKLYLTLTILIMITFLVRGSNSIPIPSPEPFLTDFVLRKQTNSQGISGKTSADLERRQPRQKAVGLDGVRLSERGDPKGDPLRAGGLDIRDMKKHDPEEGGEGGSDPTHHSRTRRDRVHPKHGEAAVLLGRRKVDGFGGSGGRGEGSDPKNKGKRSSSLPSSGSNSSIHLQSRPVVEKRTKESNEEGMGQAPGNEGRRDGQSKKKTVKRDDSSSKGGGGGGKRPFAFASDLKGGSNRKGGQSPYVIYRKRRRSLEFDYHLTKRSSSFLEEVQSSSKTRRSQQRFRLPEDVEDEEVDLGVGPRLDRKGRLVYGSRSATNARFKDEMMGGGRGGEKADERSRGIDQSSQEGAQGETRETSRVGKALRGKIRIKPLGVWRQHGSDDLSTDPTESERVDPIQPCSANASTEASPSLVEMSRKKKGKEFEKGRSRSKMIRWSPTRIRLLISFKRCFKIWLSKTSTFFYISKVGNGRLTISKAVVTSVNKIYDRKGDKEEEMEMSKGREEGPLDVDRGQEIPEAKPESTSVSHPPPLQGGLDGNQLQGEEEPSQTHSVDVDRSSRIGGDESLKEEKEEDEQQDISRAIEREAGKERDSLDLTEPKMPNSRGSSLRAYLRHRYPVHRLHQAHRMKLKDEINSPREIGSMARFGREKKETERRRKDLGFVQEGEREQDSAREKGPNGTDQGSRSRWWNWGPWMKKDSYDCWSGRIKLMLTFPLRRLLGLSFIYQPTRHLGPSY</sequence>
<reference evidence="1 2" key="1">
    <citation type="journal article" date="2018" name="Mol. Biol. Evol.">
        <title>Broad Genomic Sampling Reveals a Smut Pathogenic Ancestry of the Fungal Clade Ustilaginomycotina.</title>
        <authorList>
            <person name="Kijpornyongpan T."/>
            <person name="Mondo S.J."/>
            <person name="Barry K."/>
            <person name="Sandor L."/>
            <person name="Lee J."/>
            <person name="Lipzen A."/>
            <person name="Pangilinan J."/>
            <person name="LaButti K."/>
            <person name="Hainaut M."/>
            <person name="Henrissat B."/>
            <person name="Grigoriev I.V."/>
            <person name="Spatafora J.W."/>
            <person name="Aime M.C."/>
        </authorList>
    </citation>
    <scope>NUCLEOTIDE SEQUENCE [LARGE SCALE GENOMIC DNA]</scope>
    <source>
        <strain evidence="1 2">SA 807</strain>
    </source>
</reference>
<protein>
    <submittedName>
        <fullName evidence="1">Uncharacterized protein</fullName>
    </submittedName>
</protein>
<dbReference type="EMBL" id="KZ820296">
    <property type="protein sequence ID" value="PWN47966.1"/>
    <property type="molecule type" value="Genomic_DNA"/>
</dbReference>
<accession>A0ACD0NQ84</accession>